<dbReference type="EMBL" id="CP088295">
    <property type="protein sequence ID" value="UUY02342.1"/>
    <property type="molecule type" value="Genomic_DNA"/>
</dbReference>
<dbReference type="InterPro" id="IPR003425">
    <property type="entry name" value="CCB3/YggT"/>
</dbReference>
<feature type="transmembrane region" description="Helical" evidence="2">
    <location>
        <begin position="81"/>
        <end position="101"/>
    </location>
</feature>
<keyword evidence="4" id="KW-1185">Reference proteome</keyword>
<comment type="similarity">
    <text evidence="1">Belongs to the YggT family.</text>
</comment>
<evidence type="ECO:0000313" key="4">
    <source>
        <dbReference type="Proteomes" id="UP001058860"/>
    </source>
</evidence>
<dbReference type="Proteomes" id="UP001058860">
    <property type="component" value="Chromosome"/>
</dbReference>
<keyword evidence="2" id="KW-1133">Transmembrane helix</keyword>
<sequence>MGAVFIFADARGQVADFLGALLLVYTLIIFVYIITSLIFSFGGRVPYSRWSDAVLGFLRDVCEPYLGLFRRFIPPIGPLDISPIVAILVLQIVGGILVGLIRG</sequence>
<keyword evidence="2" id="KW-0812">Transmembrane</keyword>
<organism evidence="3 4">
    <name type="scientific">Svornostia abyssi</name>
    <dbReference type="NCBI Taxonomy" id="2898438"/>
    <lineage>
        <taxon>Bacteria</taxon>
        <taxon>Bacillati</taxon>
        <taxon>Actinomycetota</taxon>
        <taxon>Thermoleophilia</taxon>
        <taxon>Solirubrobacterales</taxon>
        <taxon>Baekduiaceae</taxon>
        <taxon>Svornostia</taxon>
    </lineage>
</organism>
<dbReference type="RefSeq" id="WP_353862871.1">
    <property type="nucleotide sequence ID" value="NZ_CP088295.1"/>
</dbReference>
<dbReference type="PANTHER" id="PTHR33219">
    <property type="entry name" value="YLMG HOMOLOG PROTEIN 2, CHLOROPLASTIC"/>
    <property type="match status" value="1"/>
</dbReference>
<dbReference type="PANTHER" id="PTHR33219:SF14">
    <property type="entry name" value="PROTEIN COFACTOR ASSEMBLY OF COMPLEX C SUBUNIT B CCB3, CHLOROPLASTIC-RELATED"/>
    <property type="match status" value="1"/>
</dbReference>
<dbReference type="Pfam" id="PF02325">
    <property type="entry name" value="CCB3_YggT"/>
    <property type="match status" value="1"/>
</dbReference>
<evidence type="ECO:0000256" key="1">
    <source>
        <dbReference type="ARBA" id="ARBA00010894"/>
    </source>
</evidence>
<gene>
    <name evidence="3" type="ORF">LRS13_16730</name>
</gene>
<evidence type="ECO:0000313" key="3">
    <source>
        <dbReference type="EMBL" id="UUY02342.1"/>
    </source>
</evidence>
<name>A0ABY5PCJ3_9ACTN</name>
<accession>A0ABY5PCJ3</accession>
<evidence type="ECO:0000256" key="2">
    <source>
        <dbReference type="SAM" id="Phobius"/>
    </source>
</evidence>
<proteinExistence type="inferred from homology"/>
<protein>
    <submittedName>
        <fullName evidence="3">YggT family protein</fullName>
    </submittedName>
</protein>
<keyword evidence="2" id="KW-0472">Membrane</keyword>
<reference evidence="4" key="1">
    <citation type="submission" date="2021-11" db="EMBL/GenBank/DDBJ databases">
        <title>Cultivation dependent microbiological survey of springs from the worlds oldest radium mine currently devoted to the extraction of radon-saturated water.</title>
        <authorList>
            <person name="Kapinusova G."/>
            <person name="Smrhova T."/>
            <person name="Strejcek M."/>
            <person name="Suman J."/>
            <person name="Jani K."/>
            <person name="Pajer P."/>
            <person name="Uhlik O."/>
        </authorList>
    </citation>
    <scope>NUCLEOTIDE SEQUENCE [LARGE SCALE GENOMIC DNA]</scope>
    <source>
        <strain evidence="4">J379</strain>
    </source>
</reference>
<feature type="transmembrane region" description="Helical" evidence="2">
    <location>
        <begin position="20"/>
        <end position="41"/>
    </location>
</feature>